<name>A0A563UFZ3_9SPHI</name>
<keyword evidence="3" id="KW-1185">Reference proteome</keyword>
<dbReference type="OrthoDB" id="708298at2"/>
<dbReference type="InterPro" id="IPR040841">
    <property type="entry name" value="Luciferase_dom"/>
</dbReference>
<gene>
    <name evidence="2" type="ORF">FPZ43_04930</name>
</gene>
<sequence>MFGFVIKHFGFLKYVPLAPHVFDAMLKVWTAFSRPHVLGYIDTIEAELMRWQGMRLTIHKYGGIQFNYHGKELGHIHSNGLLDMPLSRKQKHQLMQQHATVQDHHTFKGTGWISLFIKAEGDVQLTMSIFQLAYKTRKAKMSPTNSHYTVPIFV</sequence>
<dbReference type="EMBL" id="VOEJ01000002">
    <property type="protein sequence ID" value="TWR30285.1"/>
    <property type="molecule type" value="Genomic_DNA"/>
</dbReference>
<dbReference type="Pfam" id="PF17648">
    <property type="entry name" value="Luciferase"/>
    <property type="match status" value="1"/>
</dbReference>
<evidence type="ECO:0000259" key="1">
    <source>
        <dbReference type="Pfam" id="PF17648"/>
    </source>
</evidence>
<accession>A0A563UFZ3</accession>
<feature type="domain" description="Luciferase" evidence="1">
    <location>
        <begin position="70"/>
        <end position="133"/>
    </location>
</feature>
<dbReference type="RefSeq" id="WP_146380746.1">
    <property type="nucleotide sequence ID" value="NZ_VOEJ01000002.1"/>
</dbReference>
<reference evidence="2 3" key="1">
    <citation type="submission" date="2019-07" db="EMBL/GenBank/DDBJ databases">
        <authorList>
            <person name="Kim J."/>
        </authorList>
    </citation>
    <scope>NUCLEOTIDE SEQUENCE [LARGE SCALE GENOMIC DNA]</scope>
    <source>
        <strain evidence="3">dk17</strain>
    </source>
</reference>
<dbReference type="AlphaFoldDB" id="A0A563UFZ3"/>
<dbReference type="Proteomes" id="UP000320042">
    <property type="component" value="Unassembled WGS sequence"/>
</dbReference>
<proteinExistence type="predicted"/>
<comment type="caution">
    <text evidence="2">The sequence shown here is derived from an EMBL/GenBank/DDBJ whole genome shotgun (WGS) entry which is preliminary data.</text>
</comment>
<evidence type="ECO:0000313" key="2">
    <source>
        <dbReference type="EMBL" id="TWR30285.1"/>
    </source>
</evidence>
<evidence type="ECO:0000313" key="3">
    <source>
        <dbReference type="Proteomes" id="UP000320042"/>
    </source>
</evidence>
<protein>
    <recommendedName>
        <fullName evidence="1">Luciferase domain-containing protein</fullName>
    </recommendedName>
</protein>
<organism evidence="2 3">
    <name type="scientific">Mucilaginibacter pallidiroseus</name>
    <dbReference type="NCBI Taxonomy" id="2599295"/>
    <lineage>
        <taxon>Bacteria</taxon>
        <taxon>Pseudomonadati</taxon>
        <taxon>Bacteroidota</taxon>
        <taxon>Sphingobacteriia</taxon>
        <taxon>Sphingobacteriales</taxon>
        <taxon>Sphingobacteriaceae</taxon>
        <taxon>Mucilaginibacter</taxon>
    </lineage>
</organism>